<accession>A0ABY4H8B2</accession>
<evidence type="ECO:0000313" key="3">
    <source>
        <dbReference type="Proteomes" id="UP000831880"/>
    </source>
</evidence>
<proteinExistence type="predicted"/>
<evidence type="ECO:0000256" key="1">
    <source>
        <dbReference type="SAM" id="MobiDB-lite"/>
    </source>
</evidence>
<dbReference type="Proteomes" id="UP000831880">
    <property type="component" value="Chromosome"/>
</dbReference>
<dbReference type="EMBL" id="CP095074">
    <property type="protein sequence ID" value="UOQ95212.1"/>
    <property type="molecule type" value="Genomic_DNA"/>
</dbReference>
<dbReference type="InterPro" id="IPR018691">
    <property type="entry name" value="DUF2188"/>
</dbReference>
<feature type="region of interest" description="Disordered" evidence="1">
    <location>
        <begin position="47"/>
        <end position="66"/>
    </location>
</feature>
<dbReference type="Pfam" id="PF09954">
    <property type="entry name" value="DUF2188"/>
    <property type="match status" value="1"/>
</dbReference>
<organism evidence="2 3">
    <name type="scientific">Halobacillus shinanisalinarum</name>
    <dbReference type="NCBI Taxonomy" id="2932258"/>
    <lineage>
        <taxon>Bacteria</taxon>
        <taxon>Bacillati</taxon>
        <taxon>Bacillota</taxon>
        <taxon>Bacilli</taxon>
        <taxon>Bacillales</taxon>
        <taxon>Bacillaceae</taxon>
        <taxon>Halobacillus</taxon>
    </lineage>
</organism>
<name>A0ABY4H8B2_9BACI</name>
<gene>
    <name evidence="2" type="ORF">MUO14_09935</name>
</gene>
<dbReference type="RefSeq" id="WP_244755065.1">
    <property type="nucleotide sequence ID" value="NZ_CP095074.1"/>
</dbReference>
<sequence>MKEYSVVPNKDVTGWLVKIEDVAPTDLYDERDTAVEKATELAENDKPSRVLIMDQNHNVEQEKKFE</sequence>
<keyword evidence="3" id="KW-1185">Reference proteome</keyword>
<evidence type="ECO:0000313" key="2">
    <source>
        <dbReference type="EMBL" id="UOQ95212.1"/>
    </source>
</evidence>
<feature type="compositionally biased region" description="Basic and acidic residues" evidence="1">
    <location>
        <begin position="57"/>
        <end position="66"/>
    </location>
</feature>
<reference evidence="2 3" key="1">
    <citation type="submission" date="2022-04" db="EMBL/GenBank/DDBJ databases">
        <title>Halobacillus sp. isolated from saltern.</title>
        <authorList>
            <person name="Won M."/>
            <person name="Lee C.-M."/>
            <person name="Woen H.-Y."/>
            <person name="Kwon S.-W."/>
        </authorList>
    </citation>
    <scope>NUCLEOTIDE SEQUENCE [LARGE SCALE GENOMIC DNA]</scope>
    <source>
        <strain evidence="2 3">SSTM10-2</strain>
    </source>
</reference>
<protein>
    <submittedName>
        <fullName evidence="2">DUF2188 domain-containing protein</fullName>
    </submittedName>
</protein>